<name>A0AAW1U662_9CUCU</name>
<dbReference type="EMBL" id="JARQZJ010000048">
    <property type="protein sequence ID" value="KAK9878479.1"/>
    <property type="molecule type" value="Genomic_DNA"/>
</dbReference>
<sequence>MPGEPFSELASSIRRFKVEVRGNMSKANSEETSQAVASENGLTTEIYDHIFPDEISPLLRFSAPPKIKYHSQIHFALGEFGNMAHILYQRPLNMKIA</sequence>
<dbReference type="Proteomes" id="UP001431783">
    <property type="component" value="Unassembled WGS sequence"/>
</dbReference>
<gene>
    <name evidence="1" type="ORF">WA026_022121</name>
</gene>
<evidence type="ECO:0000313" key="2">
    <source>
        <dbReference type="Proteomes" id="UP001431783"/>
    </source>
</evidence>
<reference evidence="1 2" key="1">
    <citation type="submission" date="2023-03" db="EMBL/GenBank/DDBJ databases">
        <title>Genome insight into feeding habits of ladybird beetles.</title>
        <authorList>
            <person name="Li H.-S."/>
            <person name="Huang Y.-H."/>
            <person name="Pang H."/>
        </authorList>
    </citation>
    <scope>NUCLEOTIDE SEQUENCE [LARGE SCALE GENOMIC DNA]</scope>
    <source>
        <strain evidence="1">SYSU_2023b</strain>
        <tissue evidence="1">Whole body</tissue>
    </source>
</reference>
<proteinExistence type="predicted"/>
<dbReference type="AlphaFoldDB" id="A0AAW1U662"/>
<protein>
    <submittedName>
        <fullName evidence="1">Uncharacterized protein</fullName>
    </submittedName>
</protein>
<comment type="caution">
    <text evidence="1">The sequence shown here is derived from an EMBL/GenBank/DDBJ whole genome shotgun (WGS) entry which is preliminary data.</text>
</comment>
<keyword evidence="2" id="KW-1185">Reference proteome</keyword>
<organism evidence="1 2">
    <name type="scientific">Henosepilachna vigintioctopunctata</name>
    <dbReference type="NCBI Taxonomy" id="420089"/>
    <lineage>
        <taxon>Eukaryota</taxon>
        <taxon>Metazoa</taxon>
        <taxon>Ecdysozoa</taxon>
        <taxon>Arthropoda</taxon>
        <taxon>Hexapoda</taxon>
        <taxon>Insecta</taxon>
        <taxon>Pterygota</taxon>
        <taxon>Neoptera</taxon>
        <taxon>Endopterygota</taxon>
        <taxon>Coleoptera</taxon>
        <taxon>Polyphaga</taxon>
        <taxon>Cucujiformia</taxon>
        <taxon>Coccinelloidea</taxon>
        <taxon>Coccinellidae</taxon>
        <taxon>Epilachninae</taxon>
        <taxon>Epilachnini</taxon>
        <taxon>Henosepilachna</taxon>
    </lineage>
</organism>
<evidence type="ECO:0000313" key="1">
    <source>
        <dbReference type="EMBL" id="KAK9878479.1"/>
    </source>
</evidence>
<accession>A0AAW1U662</accession>